<protein>
    <submittedName>
        <fullName evidence="1">Uncharacterized protein</fullName>
    </submittedName>
</protein>
<dbReference type="AlphaFoldDB" id="A0A8H2WWB3"/>
<dbReference type="Gene3D" id="3.30.160.20">
    <property type="match status" value="1"/>
</dbReference>
<evidence type="ECO:0000313" key="1">
    <source>
        <dbReference type="EMBL" id="CAE6404729.1"/>
    </source>
</evidence>
<reference evidence="1" key="1">
    <citation type="submission" date="2021-01" db="EMBL/GenBank/DDBJ databases">
        <authorList>
            <person name="Kaushik A."/>
        </authorList>
    </citation>
    <scope>NUCLEOTIDE SEQUENCE</scope>
    <source>
        <strain evidence="1">AG1-1C</strain>
    </source>
</reference>
<dbReference type="EMBL" id="CAJMWS010000307">
    <property type="protein sequence ID" value="CAE6404729.1"/>
    <property type="molecule type" value="Genomic_DNA"/>
</dbReference>
<name>A0A8H2WWB3_9AGAM</name>
<sequence length="124" mass="13897">MTPVLTCTVYERPTEDVQIHLRCASGNILEALNGAKCAAQTRLGARTLLDFYGVIQDSRIEGSHNRFSVVNISYTYRLEGWGATEYTGEGGSKREAQQAAAERLLRGENYCMFVRTSNSNRTRR</sequence>
<gene>
    <name evidence="1" type="ORF">RDB_LOCUS59855</name>
</gene>
<proteinExistence type="predicted"/>
<dbReference type="Proteomes" id="UP000663846">
    <property type="component" value="Unassembled WGS sequence"/>
</dbReference>
<accession>A0A8H2WWB3</accession>
<organism evidence="1 2">
    <name type="scientific">Rhizoctonia solani</name>
    <dbReference type="NCBI Taxonomy" id="456999"/>
    <lineage>
        <taxon>Eukaryota</taxon>
        <taxon>Fungi</taxon>
        <taxon>Dikarya</taxon>
        <taxon>Basidiomycota</taxon>
        <taxon>Agaricomycotina</taxon>
        <taxon>Agaricomycetes</taxon>
        <taxon>Cantharellales</taxon>
        <taxon>Ceratobasidiaceae</taxon>
        <taxon>Rhizoctonia</taxon>
    </lineage>
</organism>
<evidence type="ECO:0000313" key="2">
    <source>
        <dbReference type="Proteomes" id="UP000663846"/>
    </source>
</evidence>
<comment type="caution">
    <text evidence="1">The sequence shown here is derived from an EMBL/GenBank/DDBJ whole genome shotgun (WGS) entry which is preliminary data.</text>
</comment>
<dbReference type="SUPFAM" id="SSF54768">
    <property type="entry name" value="dsRNA-binding domain-like"/>
    <property type="match status" value="1"/>
</dbReference>
<dbReference type="CDD" id="cd00048">
    <property type="entry name" value="DSRM_SF"/>
    <property type="match status" value="1"/>
</dbReference>